<evidence type="ECO:0000313" key="25">
    <source>
        <dbReference type="Proteomes" id="UP000257045"/>
    </source>
</evidence>
<dbReference type="InterPro" id="IPR015813">
    <property type="entry name" value="Pyrv/PenolPyrv_kinase-like_dom"/>
</dbReference>
<dbReference type="Gene3D" id="3.50.30.10">
    <property type="entry name" value="Phosphohistidine domain"/>
    <property type="match status" value="1"/>
</dbReference>
<dbReference type="Gene3D" id="3.20.20.60">
    <property type="entry name" value="Phosphoenolpyruvate-binding domains"/>
    <property type="match status" value="1"/>
</dbReference>
<sequence length="534" mass="60428">MKIYQGKGVVGGIAIGRIVVLKENLAQNNPQSTLSSTEELDRFKVAKAQAIEEINALYQKALREVGEEEAMIFEVHSMMLEDLDFNEFIEGKITQGSNALEAISEAKEYFSTLFAQMDDEYMKERSADIVDIANRVLKILSGVKDREVLEPSIILADDLSPSQTLQMQRDNFLALVTRYGSMNSHTAILARTMGIPACIQMHFDESVDGEVAILDGESGRLYVNPSEEILEEFRAKREQIVKEQSQLQDYKGKPTITKEGKKIMLYANIGNLEDAKSALQNDAEGIGLFRSEFLYLQKSTYPTEQEQFEAYKEVLELMGERKVVIRTLDIGADKRIDYFDLDIEENPALGYRAIRICLDREEIFKTQLRALYRASVYGKLSVMFPMITSLWEIVEIKKILVDVREELEREGVEYADFELGVMIETPASALIAEDLAKEVDFFSIGTNDLTQYTLALDRQNPKLEKFLDPHHPALLKLFEMVVEAGHKNQCWVGICGELAGDLSMTQKLLKIGFDEFSVSPKSILGLRKTILSMQ</sequence>
<evidence type="ECO:0000256" key="8">
    <source>
        <dbReference type="ARBA" id="ARBA00022448"/>
    </source>
</evidence>
<keyword evidence="25" id="KW-1185">Reference proteome</keyword>
<accession>A0A3D8J439</accession>
<dbReference type="Pfam" id="PF00391">
    <property type="entry name" value="PEP-utilizers"/>
    <property type="match status" value="1"/>
</dbReference>
<evidence type="ECO:0000256" key="20">
    <source>
        <dbReference type="PIRSR" id="PIRSR000732-3"/>
    </source>
</evidence>
<dbReference type="Proteomes" id="UP000257045">
    <property type="component" value="Unassembled WGS sequence"/>
</dbReference>
<organism evidence="24 25">
    <name type="scientific">Helicobacter brantae</name>
    <dbReference type="NCBI Taxonomy" id="375927"/>
    <lineage>
        <taxon>Bacteria</taxon>
        <taxon>Pseudomonadati</taxon>
        <taxon>Campylobacterota</taxon>
        <taxon>Epsilonproteobacteria</taxon>
        <taxon>Campylobacterales</taxon>
        <taxon>Helicobacteraceae</taxon>
        <taxon>Helicobacter</taxon>
    </lineage>
</organism>
<evidence type="ECO:0000256" key="17">
    <source>
        <dbReference type="PIRNR" id="PIRNR000732"/>
    </source>
</evidence>
<dbReference type="PIRSF" id="PIRSF000732">
    <property type="entry name" value="PTS_enzyme_I"/>
    <property type="match status" value="1"/>
</dbReference>
<evidence type="ECO:0000256" key="15">
    <source>
        <dbReference type="ARBA" id="ARBA00022842"/>
    </source>
</evidence>
<dbReference type="InterPro" id="IPR040442">
    <property type="entry name" value="Pyrv_kinase-like_dom_sf"/>
</dbReference>
<dbReference type="Gene3D" id="1.10.274.10">
    <property type="entry name" value="PtsI, HPr-binding domain"/>
    <property type="match status" value="1"/>
</dbReference>
<dbReference type="NCBIfam" id="TIGR01417">
    <property type="entry name" value="PTS_I_fam"/>
    <property type="match status" value="1"/>
</dbReference>
<comment type="catalytic activity">
    <reaction evidence="1 17">
        <text>L-histidyl-[protein] + phosphoenolpyruvate = N(pros)-phospho-L-histidyl-[protein] + pyruvate</text>
        <dbReference type="Rhea" id="RHEA:23880"/>
        <dbReference type="Rhea" id="RHEA-COMP:9745"/>
        <dbReference type="Rhea" id="RHEA-COMP:9746"/>
        <dbReference type="ChEBI" id="CHEBI:15361"/>
        <dbReference type="ChEBI" id="CHEBI:29979"/>
        <dbReference type="ChEBI" id="CHEBI:58702"/>
        <dbReference type="ChEBI" id="CHEBI:64837"/>
        <dbReference type="EC" id="2.7.3.9"/>
    </reaction>
</comment>
<dbReference type="EMBL" id="NXLV01000001">
    <property type="protein sequence ID" value="RDU72238.1"/>
    <property type="molecule type" value="Genomic_DNA"/>
</dbReference>
<evidence type="ECO:0000256" key="11">
    <source>
        <dbReference type="ARBA" id="ARBA00022679"/>
    </source>
</evidence>
<dbReference type="InterPro" id="IPR008731">
    <property type="entry name" value="PTS_EIN"/>
</dbReference>
<feature type="binding site" evidence="19">
    <location>
        <position position="290"/>
    </location>
    <ligand>
        <name>phosphoenolpyruvate</name>
        <dbReference type="ChEBI" id="CHEBI:58702"/>
    </ligand>
</feature>
<evidence type="ECO:0000256" key="2">
    <source>
        <dbReference type="ARBA" id="ARBA00001946"/>
    </source>
</evidence>
<dbReference type="RefSeq" id="WP_115568868.1">
    <property type="nucleotide sequence ID" value="NZ_NXLV01000001.1"/>
</dbReference>
<evidence type="ECO:0000256" key="16">
    <source>
        <dbReference type="ARBA" id="ARBA00033235"/>
    </source>
</evidence>
<dbReference type="GO" id="GO:0005737">
    <property type="term" value="C:cytoplasm"/>
    <property type="evidence" value="ECO:0007669"/>
    <property type="project" value="UniProtKB-SubCell"/>
</dbReference>
<feature type="domain" description="Phosphotransferase system enzyme I N-terminal" evidence="23">
    <location>
        <begin position="5"/>
        <end position="125"/>
    </location>
</feature>
<dbReference type="GO" id="GO:0046872">
    <property type="term" value="F:metal ion binding"/>
    <property type="evidence" value="ECO:0007669"/>
    <property type="project" value="UniProtKB-KW"/>
</dbReference>
<keyword evidence="24" id="KW-0670">Pyruvate</keyword>
<gene>
    <name evidence="24" type="primary">ptsP</name>
    <name evidence="24" type="ORF">CQA58_01130</name>
</gene>
<keyword evidence="13 17" id="KW-0479">Metal-binding</keyword>
<evidence type="ECO:0000256" key="12">
    <source>
        <dbReference type="ARBA" id="ARBA00022683"/>
    </source>
</evidence>
<dbReference type="PROSITE" id="PS00742">
    <property type="entry name" value="PEP_ENZYMES_2"/>
    <property type="match status" value="1"/>
</dbReference>
<evidence type="ECO:0000313" key="24">
    <source>
        <dbReference type="EMBL" id="RDU72238.1"/>
    </source>
</evidence>
<dbReference type="Pfam" id="PF05524">
    <property type="entry name" value="PEP-utilisers_N"/>
    <property type="match status" value="1"/>
</dbReference>
<dbReference type="GO" id="GO:0008965">
    <property type="term" value="F:phosphoenolpyruvate-protein phosphotransferase activity"/>
    <property type="evidence" value="ECO:0007669"/>
    <property type="project" value="UniProtKB-EC"/>
</dbReference>
<dbReference type="InterPro" id="IPR008279">
    <property type="entry name" value="PEP-util_enz_mobile_dom"/>
</dbReference>
<dbReference type="InterPro" id="IPR036618">
    <property type="entry name" value="PtsI_HPr-bd_sf"/>
</dbReference>
<feature type="active site" description="Proton donor" evidence="18">
    <location>
        <position position="495"/>
    </location>
</feature>
<comment type="similarity">
    <text evidence="5 17">Belongs to the PEP-utilizing enzyme family.</text>
</comment>
<dbReference type="OrthoDB" id="9765468at2"/>
<evidence type="ECO:0000256" key="18">
    <source>
        <dbReference type="PIRSR" id="PIRSR000732-1"/>
    </source>
</evidence>
<evidence type="ECO:0000256" key="14">
    <source>
        <dbReference type="ARBA" id="ARBA00022777"/>
    </source>
</evidence>
<keyword evidence="10 17" id="KW-0762">Sugar transport</keyword>
<evidence type="ECO:0000259" key="21">
    <source>
        <dbReference type="Pfam" id="PF00391"/>
    </source>
</evidence>
<dbReference type="GO" id="GO:0009401">
    <property type="term" value="P:phosphoenolpyruvate-dependent sugar phosphotransferase system"/>
    <property type="evidence" value="ECO:0007669"/>
    <property type="project" value="UniProtKB-KW"/>
</dbReference>
<dbReference type="InterPro" id="IPR050499">
    <property type="entry name" value="PEP-utilizing_PTS_enzyme"/>
</dbReference>
<evidence type="ECO:0000256" key="6">
    <source>
        <dbReference type="ARBA" id="ARBA00012232"/>
    </source>
</evidence>
<feature type="active site" description="Tele-phosphohistidine intermediate" evidence="18">
    <location>
        <position position="185"/>
    </location>
</feature>
<comment type="subcellular location">
    <subcellularLocation>
        <location evidence="4 17">Cytoplasm</location>
    </subcellularLocation>
</comment>
<dbReference type="InterPro" id="IPR006318">
    <property type="entry name" value="PTS_EI-like"/>
</dbReference>
<feature type="binding site" evidence="19">
    <location>
        <position position="326"/>
    </location>
    <ligand>
        <name>phosphoenolpyruvate</name>
        <dbReference type="ChEBI" id="CHEBI:58702"/>
    </ligand>
</feature>
<dbReference type="SUPFAM" id="SSF51621">
    <property type="entry name" value="Phosphoenolpyruvate/pyruvate domain"/>
    <property type="match status" value="1"/>
</dbReference>
<feature type="binding site" evidence="19">
    <location>
        <begin position="447"/>
        <end position="448"/>
    </location>
    <ligand>
        <name>phosphoenolpyruvate</name>
        <dbReference type="ChEBI" id="CHEBI:58702"/>
    </ligand>
</feature>
<protein>
    <recommendedName>
        <fullName evidence="7 17">Phosphoenolpyruvate-protein phosphotransferase</fullName>
        <ecNumber evidence="6 17">2.7.3.9</ecNumber>
    </recommendedName>
    <alternativeName>
        <fullName evidence="16 17">Phosphotransferase system, enzyme I</fullName>
    </alternativeName>
</protein>
<dbReference type="InterPro" id="IPR023151">
    <property type="entry name" value="PEP_util_CS"/>
</dbReference>
<feature type="domain" description="PEP-utilising enzyme C-terminal" evidence="22">
    <location>
        <begin position="246"/>
        <end position="532"/>
    </location>
</feature>
<dbReference type="PANTHER" id="PTHR46244">
    <property type="entry name" value="PHOSPHOENOLPYRUVATE-PROTEIN PHOSPHOTRANSFERASE"/>
    <property type="match status" value="1"/>
</dbReference>
<dbReference type="InterPro" id="IPR000121">
    <property type="entry name" value="PEP_util_C"/>
</dbReference>
<dbReference type="Pfam" id="PF02896">
    <property type="entry name" value="PEP-utilizers_C"/>
    <property type="match status" value="1"/>
</dbReference>
<comment type="cofactor">
    <cofactor evidence="2 17 20">
        <name>Mg(2+)</name>
        <dbReference type="ChEBI" id="CHEBI:18420"/>
    </cofactor>
</comment>
<evidence type="ECO:0000256" key="13">
    <source>
        <dbReference type="ARBA" id="ARBA00022723"/>
    </source>
</evidence>
<feature type="binding site" evidence="20">
    <location>
        <position position="424"/>
    </location>
    <ligand>
        <name>Mg(2+)</name>
        <dbReference type="ChEBI" id="CHEBI:18420"/>
    </ligand>
</feature>
<evidence type="ECO:0000256" key="3">
    <source>
        <dbReference type="ARBA" id="ARBA00002728"/>
    </source>
</evidence>
<keyword evidence="9 17" id="KW-0963">Cytoplasm</keyword>
<feature type="domain" description="PEP-utilising enzyme mobile" evidence="21">
    <location>
        <begin position="150"/>
        <end position="219"/>
    </location>
</feature>
<feature type="binding site" evidence="20">
    <location>
        <position position="448"/>
    </location>
    <ligand>
        <name>Mg(2+)</name>
        <dbReference type="ChEBI" id="CHEBI:18420"/>
    </ligand>
</feature>
<dbReference type="PRINTS" id="PR01736">
    <property type="entry name" value="PHPHTRNFRASE"/>
</dbReference>
<evidence type="ECO:0000256" key="4">
    <source>
        <dbReference type="ARBA" id="ARBA00004496"/>
    </source>
</evidence>
<comment type="function">
    <text evidence="3 17">General (non sugar-specific) component of the phosphoenolpyruvate-dependent sugar phosphotransferase system (sugar PTS). This major carbohydrate active-transport system catalyzes the phosphorylation of incoming sugar substrates concomitantly with their translocation across the cell membrane. Enzyme I transfers the phosphoryl group from phosphoenolpyruvate (PEP) to the phosphoryl carrier protein (HPr).</text>
</comment>
<comment type="caution">
    <text evidence="24">The sequence shown here is derived from an EMBL/GenBank/DDBJ whole genome shotgun (WGS) entry which is preliminary data.</text>
</comment>
<dbReference type="InterPro" id="IPR024692">
    <property type="entry name" value="PTS_EI"/>
</dbReference>
<evidence type="ECO:0000256" key="7">
    <source>
        <dbReference type="ARBA" id="ARBA00016544"/>
    </source>
</evidence>
<keyword evidence="8 17" id="KW-0813">Transport</keyword>
<dbReference type="PANTHER" id="PTHR46244:SF3">
    <property type="entry name" value="PHOSPHOENOLPYRUVATE-PROTEIN PHOSPHOTRANSFERASE"/>
    <property type="match status" value="1"/>
</dbReference>
<name>A0A3D8J439_9HELI</name>
<evidence type="ECO:0000259" key="23">
    <source>
        <dbReference type="Pfam" id="PF05524"/>
    </source>
</evidence>
<evidence type="ECO:0000256" key="19">
    <source>
        <dbReference type="PIRSR" id="PIRSR000732-2"/>
    </source>
</evidence>
<proteinExistence type="inferred from homology"/>
<dbReference type="InterPro" id="IPR036637">
    <property type="entry name" value="Phosphohistidine_dom_sf"/>
</dbReference>
<dbReference type="SUPFAM" id="SSF52009">
    <property type="entry name" value="Phosphohistidine domain"/>
    <property type="match status" value="1"/>
</dbReference>
<reference evidence="24 25" key="1">
    <citation type="submission" date="2018-04" db="EMBL/GenBank/DDBJ databases">
        <title>Novel Campyloabacter and Helicobacter Species and Strains.</title>
        <authorList>
            <person name="Mannion A.J."/>
            <person name="Shen Z."/>
            <person name="Fox J.G."/>
        </authorList>
    </citation>
    <scope>NUCLEOTIDE SEQUENCE [LARGE SCALE GENOMIC DNA]</scope>
    <source>
        <strain evidence="24 25">MIT 04-9366</strain>
    </source>
</reference>
<evidence type="ECO:0000256" key="9">
    <source>
        <dbReference type="ARBA" id="ARBA00022490"/>
    </source>
</evidence>
<evidence type="ECO:0000259" key="22">
    <source>
        <dbReference type="Pfam" id="PF02896"/>
    </source>
</evidence>
<keyword evidence="11 17" id="KW-0808">Transferase</keyword>
<dbReference type="GO" id="GO:0016301">
    <property type="term" value="F:kinase activity"/>
    <property type="evidence" value="ECO:0007669"/>
    <property type="project" value="UniProtKB-KW"/>
</dbReference>
<feature type="binding site" evidence="19">
    <location>
        <position position="458"/>
    </location>
    <ligand>
        <name>phosphoenolpyruvate</name>
        <dbReference type="ChEBI" id="CHEBI:58702"/>
    </ligand>
</feature>
<dbReference type="EC" id="2.7.3.9" evidence="6 17"/>
<evidence type="ECO:0000256" key="5">
    <source>
        <dbReference type="ARBA" id="ARBA00007837"/>
    </source>
</evidence>
<dbReference type="AlphaFoldDB" id="A0A3D8J439"/>
<evidence type="ECO:0000256" key="10">
    <source>
        <dbReference type="ARBA" id="ARBA00022597"/>
    </source>
</evidence>
<evidence type="ECO:0000256" key="1">
    <source>
        <dbReference type="ARBA" id="ARBA00000683"/>
    </source>
</evidence>
<dbReference type="SUPFAM" id="SSF47831">
    <property type="entry name" value="Enzyme I of the PEP:sugar phosphotransferase system HPr-binding (sub)domain"/>
    <property type="match status" value="1"/>
</dbReference>
<keyword evidence="15 17" id="KW-0460">Magnesium</keyword>
<keyword evidence="14 17" id="KW-0418">Kinase</keyword>
<keyword evidence="12 17" id="KW-0598">Phosphotransferase system</keyword>